<organism evidence="1 2">
    <name type="scientific">Dictyobacter aurantiacus</name>
    <dbReference type="NCBI Taxonomy" id="1936993"/>
    <lineage>
        <taxon>Bacteria</taxon>
        <taxon>Bacillati</taxon>
        <taxon>Chloroflexota</taxon>
        <taxon>Ktedonobacteria</taxon>
        <taxon>Ktedonobacterales</taxon>
        <taxon>Dictyobacteraceae</taxon>
        <taxon>Dictyobacter</taxon>
    </lineage>
</organism>
<dbReference type="SUPFAM" id="SSF51445">
    <property type="entry name" value="(Trans)glycosidases"/>
    <property type="match status" value="1"/>
</dbReference>
<protein>
    <recommendedName>
        <fullName evidence="3">Glycoside hydrolase family 42 N-terminal domain-containing protein</fullName>
    </recommendedName>
</protein>
<accession>A0A401Z7D9</accession>
<evidence type="ECO:0000313" key="1">
    <source>
        <dbReference type="EMBL" id="GCE02771.1"/>
    </source>
</evidence>
<comment type="caution">
    <text evidence="1">The sequence shown here is derived from an EMBL/GenBank/DDBJ whole genome shotgun (WGS) entry which is preliminary data.</text>
</comment>
<name>A0A401Z7D9_9CHLR</name>
<proteinExistence type="predicted"/>
<dbReference type="RefSeq" id="WP_126594118.1">
    <property type="nucleotide sequence ID" value="NZ_BIFQ01000001.1"/>
</dbReference>
<sequence>MKTWRVRSFNALVLLVLLVPLLVSCSNPFSKENPGDAQFHSFGSKNSAPSNTSATATATYNAMCNGKQPTNTAAAEITVTINKQCVTTSQFASGLTLSDGSLDIGNSSDPTAVANVQLMIKQSAKYVNTPIMGWGLPDPWPDPSTPDPTDWSALDARVQMAKNLRETPVITLATAPWWMKGTYAGHGKTQPLTADQEWQVEAYESRILDNKMDAWTHLVQAVAQRYMRPPYNVRYFQVWNELKGYYDSDINNYDFTTSAGNPDGPNARHGYTYMYNQVYTTLMNVASSLQIDQSTVKVGGPYVFVDTWSNAQQSHPSNVVKPYGILDQRPLDVLQYWLQHKVGAGFITFDASLENRDTMKVLHQQPFVADSLFADTIKWIRSLDPTLYPGSTTLPINLSEWFSWTETGNTSLQEDNALKTSTMVQFIQAGGATALSWNNAGNGGSDYGLWTSTLQVGGGQANPWYDSYKALMENFGVGTKLYQTNVSNPASVDALASSGMLLLVNKTADSVQVHVNGSVIPLSPYQVSFTTMK</sequence>
<evidence type="ECO:0000313" key="2">
    <source>
        <dbReference type="Proteomes" id="UP000287224"/>
    </source>
</evidence>
<keyword evidence="2" id="KW-1185">Reference proteome</keyword>
<dbReference type="InterPro" id="IPR017853">
    <property type="entry name" value="GH"/>
</dbReference>
<dbReference type="AlphaFoldDB" id="A0A401Z7D9"/>
<dbReference type="Gene3D" id="3.20.20.80">
    <property type="entry name" value="Glycosidases"/>
    <property type="match status" value="1"/>
</dbReference>
<reference evidence="2" key="1">
    <citation type="submission" date="2018-12" db="EMBL/GenBank/DDBJ databases">
        <title>Tengunoibacter tsumagoiensis gen. nov., sp. nov., Dictyobacter kobayashii sp. nov., D. alpinus sp. nov., and D. joshuensis sp. nov. and description of Dictyobacteraceae fam. nov. within the order Ktedonobacterales isolated from Tengu-no-mugimeshi.</title>
        <authorList>
            <person name="Wang C.M."/>
            <person name="Zheng Y."/>
            <person name="Sakai Y."/>
            <person name="Toyoda A."/>
            <person name="Minakuchi Y."/>
            <person name="Abe K."/>
            <person name="Yokota A."/>
            <person name="Yabe S."/>
        </authorList>
    </citation>
    <scope>NUCLEOTIDE SEQUENCE [LARGE SCALE GENOMIC DNA]</scope>
    <source>
        <strain evidence="2">S-27</strain>
    </source>
</reference>
<gene>
    <name evidence="1" type="ORF">KDAU_01000</name>
</gene>
<dbReference type="EMBL" id="BIFQ01000001">
    <property type="protein sequence ID" value="GCE02771.1"/>
    <property type="molecule type" value="Genomic_DNA"/>
</dbReference>
<dbReference type="PROSITE" id="PS51257">
    <property type="entry name" value="PROKAR_LIPOPROTEIN"/>
    <property type="match status" value="1"/>
</dbReference>
<dbReference type="Proteomes" id="UP000287224">
    <property type="component" value="Unassembled WGS sequence"/>
</dbReference>
<dbReference type="OrthoDB" id="3500494at2"/>
<evidence type="ECO:0008006" key="3">
    <source>
        <dbReference type="Google" id="ProtNLM"/>
    </source>
</evidence>